<feature type="signal peptide" evidence="1">
    <location>
        <begin position="1"/>
        <end position="22"/>
    </location>
</feature>
<feature type="chain" id="PRO_5022810532" evidence="1">
    <location>
        <begin position="23"/>
        <end position="166"/>
    </location>
</feature>
<dbReference type="AlphaFoldDB" id="A0A5C3E928"/>
<name>A0A5C3E928_9BASI</name>
<keyword evidence="1" id="KW-0732">Signal</keyword>
<reference evidence="2 3" key="1">
    <citation type="submission" date="2018-03" db="EMBL/GenBank/DDBJ databases">
        <authorList>
            <person name="Guldener U."/>
        </authorList>
    </citation>
    <scope>NUCLEOTIDE SEQUENCE [LARGE SCALE GENOMIC DNA]</scope>
    <source>
        <strain evidence="2 3">NBRC100155</strain>
    </source>
</reference>
<dbReference type="OrthoDB" id="2555060at2759"/>
<dbReference type="Proteomes" id="UP000324022">
    <property type="component" value="Unassembled WGS sequence"/>
</dbReference>
<protein>
    <submittedName>
        <fullName evidence="2">Uncharacterized protein</fullName>
    </submittedName>
</protein>
<accession>A0A5C3E928</accession>
<proteinExistence type="predicted"/>
<evidence type="ECO:0000313" key="2">
    <source>
        <dbReference type="EMBL" id="SPO26575.1"/>
    </source>
</evidence>
<gene>
    <name evidence="2" type="ORF">UTRI_04164</name>
</gene>
<evidence type="ECO:0000256" key="1">
    <source>
        <dbReference type="SAM" id="SignalP"/>
    </source>
</evidence>
<keyword evidence="3" id="KW-1185">Reference proteome</keyword>
<evidence type="ECO:0000313" key="3">
    <source>
        <dbReference type="Proteomes" id="UP000324022"/>
    </source>
</evidence>
<sequence length="166" mass="18603">MKITRINTYTLFSAMATTLVLAVVTPKEDLRKAGKARILKCHVQGEDSPEAALRQVDPHALKTMYCSTGCDYAVNHAIPHGYATYVDKLCDVTKEEHDIEYKKYTSKDDKNDRKRSSHASIKRRDIDAYTVGSATFTFTCSDHQGVDYTQIAANRIGLDLSICNLH</sequence>
<organism evidence="2 3">
    <name type="scientific">Ustilago trichophora</name>
    <dbReference type="NCBI Taxonomy" id="86804"/>
    <lineage>
        <taxon>Eukaryota</taxon>
        <taxon>Fungi</taxon>
        <taxon>Dikarya</taxon>
        <taxon>Basidiomycota</taxon>
        <taxon>Ustilaginomycotina</taxon>
        <taxon>Ustilaginomycetes</taxon>
        <taxon>Ustilaginales</taxon>
        <taxon>Ustilaginaceae</taxon>
        <taxon>Ustilago</taxon>
    </lineage>
</organism>
<dbReference type="EMBL" id="OOIN01000014">
    <property type="protein sequence ID" value="SPO26575.1"/>
    <property type="molecule type" value="Genomic_DNA"/>
</dbReference>